<gene>
    <name evidence="2" type="ORF">DES48_101478</name>
</gene>
<dbReference type="Gene3D" id="3.40.50.720">
    <property type="entry name" value="NAD(P)-binding Rossmann-like Domain"/>
    <property type="match status" value="1"/>
</dbReference>
<dbReference type="RefSeq" id="WP_079709510.1">
    <property type="nucleotide sequence ID" value="NZ_BAABQN010000001.1"/>
</dbReference>
<dbReference type="InterPro" id="IPR050259">
    <property type="entry name" value="SDR"/>
</dbReference>
<dbReference type="OrthoDB" id="9803333at2"/>
<protein>
    <submittedName>
        <fullName evidence="2">3-oxoacyl-[acyl-carrier protein] reductase</fullName>
    </submittedName>
</protein>
<keyword evidence="3" id="KW-1185">Reference proteome</keyword>
<sequence>MDKHCLIIGASGDIGKAVALQLARDGYTLSLHYHTNRKSIDELLPALPNETVVEVLRGDLSTGSGIEAFINSVSFVPSHLVFANGQAYSGLFQETPKQVMDELFHVHVKALWLITQFFLPTMIRNQHGNIIVISSIWGNVGASSEVIYSSVKGAQNSFVKALAKEVASSNIRVNAVSPGLINTKMNADLSKEEVDALVQDIPANRMGKVEEVADLVTFLCQPHATYINGENINIDGAW</sequence>
<dbReference type="STRING" id="200904.GCA_900168775_01633"/>
<comment type="similarity">
    <text evidence="1">Belongs to the short-chain dehydrogenases/reductases (SDR) family.</text>
</comment>
<dbReference type="Proteomes" id="UP000252254">
    <property type="component" value="Unassembled WGS sequence"/>
</dbReference>
<dbReference type="PRINTS" id="PR00081">
    <property type="entry name" value="GDHRDH"/>
</dbReference>
<organism evidence="2 3">
    <name type="scientific">Paraliobacillus ryukyuensis</name>
    <dbReference type="NCBI Taxonomy" id="200904"/>
    <lineage>
        <taxon>Bacteria</taxon>
        <taxon>Bacillati</taxon>
        <taxon>Bacillota</taxon>
        <taxon>Bacilli</taxon>
        <taxon>Bacillales</taxon>
        <taxon>Bacillaceae</taxon>
        <taxon>Paraliobacillus</taxon>
    </lineage>
</organism>
<evidence type="ECO:0000313" key="2">
    <source>
        <dbReference type="EMBL" id="RBP01734.1"/>
    </source>
</evidence>
<proteinExistence type="inferred from homology"/>
<dbReference type="AlphaFoldDB" id="A0A366EH83"/>
<dbReference type="Pfam" id="PF13561">
    <property type="entry name" value="adh_short_C2"/>
    <property type="match status" value="1"/>
</dbReference>
<dbReference type="NCBIfam" id="NF047420">
    <property type="entry name" value="EF_P_mod_YmfI"/>
    <property type="match status" value="1"/>
</dbReference>
<comment type="caution">
    <text evidence="2">The sequence shown here is derived from an EMBL/GenBank/DDBJ whole genome shotgun (WGS) entry which is preliminary data.</text>
</comment>
<dbReference type="InterPro" id="IPR036291">
    <property type="entry name" value="NAD(P)-bd_dom_sf"/>
</dbReference>
<dbReference type="EMBL" id="QNRI01000001">
    <property type="protein sequence ID" value="RBP01734.1"/>
    <property type="molecule type" value="Genomic_DNA"/>
</dbReference>
<dbReference type="CDD" id="cd05233">
    <property type="entry name" value="SDR_c"/>
    <property type="match status" value="1"/>
</dbReference>
<dbReference type="PANTHER" id="PTHR42879:SF2">
    <property type="entry name" value="3-OXOACYL-[ACYL-CARRIER-PROTEIN] REDUCTASE FABG"/>
    <property type="match status" value="1"/>
</dbReference>
<evidence type="ECO:0000313" key="3">
    <source>
        <dbReference type="Proteomes" id="UP000252254"/>
    </source>
</evidence>
<name>A0A366EH83_9BACI</name>
<dbReference type="InterPro" id="IPR002347">
    <property type="entry name" value="SDR_fam"/>
</dbReference>
<dbReference type="PANTHER" id="PTHR42879">
    <property type="entry name" value="3-OXOACYL-(ACYL-CARRIER-PROTEIN) REDUCTASE"/>
    <property type="match status" value="1"/>
</dbReference>
<accession>A0A366EH83</accession>
<evidence type="ECO:0000256" key="1">
    <source>
        <dbReference type="ARBA" id="ARBA00006484"/>
    </source>
</evidence>
<dbReference type="SUPFAM" id="SSF51735">
    <property type="entry name" value="NAD(P)-binding Rossmann-fold domains"/>
    <property type="match status" value="1"/>
</dbReference>
<reference evidence="2 3" key="1">
    <citation type="submission" date="2018-06" db="EMBL/GenBank/DDBJ databases">
        <title>Genomic Encyclopedia of Type Strains, Phase IV (KMG-IV): sequencing the most valuable type-strain genomes for metagenomic binning, comparative biology and taxonomic classification.</title>
        <authorList>
            <person name="Goeker M."/>
        </authorList>
    </citation>
    <scope>NUCLEOTIDE SEQUENCE [LARGE SCALE GENOMIC DNA]</scope>
    <source>
        <strain evidence="2 3">DSM 15140</strain>
    </source>
</reference>